<protein>
    <submittedName>
        <fullName evidence="1">2'-5' RNA ligase family protein</fullName>
    </submittedName>
</protein>
<dbReference type="SUPFAM" id="SSF55144">
    <property type="entry name" value="LigT-like"/>
    <property type="match status" value="1"/>
</dbReference>
<dbReference type="PANTHER" id="PTHR40037:SF1">
    <property type="entry name" value="PHOSPHOESTERASE SAOUHSC_00951-RELATED"/>
    <property type="match status" value="1"/>
</dbReference>
<evidence type="ECO:0000313" key="2">
    <source>
        <dbReference type="Proteomes" id="UP001597460"/>
    </source>
</evidence>
<evidence type="ECO:0000313" key="1">
    <source>
        <dbReference type="EMBL" id="MFD2530980.1"/>
    </source>
</evidence>
<dbReference type="EMBL" id="JBHULI010000001">
    <property type="protein sequence ID" value="MFD2530980.1"/>
    <property type="molecule type" value="Genomic_DNA"/>
</dbReference>
<accession>A0ABW5JH03</accession>
<keyword evidence="1" id="KW-0436">Ligase</keyword>
<dbReference type="RefSeq" id="WP_390297151.1">
    <property type="nucleotide sequence ID" value="NZ_JBHULI010000001.1"/>
</dbReference>
<name>A0ABW5JH03_9BACT</name>
<dbReference type="Proteomes" id="UP001597460">
    <property type="component" value="Unassembled WGS sequence"/>
</dbReference>
<dbReference type="InterPro" id="IPR009097">
    <property type="entry name" value="Cyclic_Pdiesterase"/>
</dbReference>
<dbReference type="InterPro" id="IPR050580">
    <property type="entry name" value="2H_phosphoesterase_YjcG-like"/>
</dbReference>
<gene>
    <name evidence="1" type="ORF">ACFSVN_00810</name>
</gene>
<dbReference type="PANTHER" id="PTHR40037">
    <property type="entry name" value="PHOSPHOESTERASE YJCG-RELATED"/>
    <property type="match status" value="1"/>
</dbReference>
<keyword evidence="2" id="KW-1185">Reference proteome</keyword>
<reference evidence="2" key="1">
    <citation type="journal article" date="2019" name="Int. J. Syst. Evol. Microbiol.">
        <title>The Global Catalogue of Microorganisms (GCM) 10K type strain sequencing project: providing services to taxonomists for standard genome sequencing and annotation.</title>
        <authorList>
            <consortium name="The Broad Institute Genomics Platform"/>
            <consortium name="The Broad Institute Genome Sequencing Center for Infectious Disease"/>
            <person name="Wu L."/>
            <person name="Ma J."/>
        </authorList>
    </citation>
    <scope>NUCLEOTIDE SEQUENCE [LARGE SCALE GENOMIC DNA]</scope>
    <source>
        <strain evidence="2">KCTC 52042</strain>
    </source>
</reference>
<dbReference type="GO" id="GO:0016874">
    <property type="term" value="F:ligase activity"/>
    <property type="evidence" value="ECO:0007669"/>
    <property type="project" value="UniProtKB-KW"/>
</dbReference>
<comment type="caution">
    <text evidence="1">The sequence shown here is derived from an EMBL/GenBank/DDBJ whole genome shotgun (WGS) entry which is preliminary data.</text>
</comment>
<sequence>MNQLYFITLIPPSPLRDEVQQLKLNVRDKFGSKHSLNAPPHITLLSPFRFEEKDPERLHSMLEVFTQGFDPFKVQLHDFSTFPPRVVFIDVVNSPELTDLQAKLEKLARSNSELFNYNYDERPYHPHLTLAFKDLTKSDFYAVWKEFEDQEFRKDFLAEQLFLLGHNGEEWKVIRSYPLGLK</sequence>
<proteinExistence type="predicted"/>
<dbReference type="Pfam" id="PF13563">
    <property type="entry name" value="2_5_RNA_ligase2"/>
    <property type="match status" value="1"/>
</dbReference>
<organism evidence="1 2">
    <name type="scientific">Gracilimonas halophila</name>
    <dbReference type="NCBI Taxonomy" id="1834464"/>
    <lineage>
        <taxon>Bacteria</taxon>
        <taxon>Pseudomonadati</taxon>
        <taxon>Balneolota</taxon>
        <taxon>Balneolia</taxon>
        <taxon>Balneolales</taxon>
        <taxon>Balneolaceae</taxon>
        <taxon>Gracilimonas</taxon>
    </lineage>
</organism>
<dbReference type="Gene3D" id="3.90.1140.10">
    <property type="entry name" value="Cyclic phosphodiesterase"/>
    <property type="match status" value="1"/>
</dbReference>